<evidence type="ECO:0000313" key="1">
    <source>
        <dbReference type="EMBL" id="SHJ27911.1"/>
    </source>
</evidence>
<proteinExistence type="predicted"/>
<accession>A0A1M6I0I9</accession>
<dbReference type="SUPFAM" id="SSF48452">
    <property type="entry name" value="TPR-like"/>
    <property type="match status" value="1"/>
</dbReference>
<sequence length="199" mass="22317">MARERALAVEHAERARRTAPKNSFVLINCADTAFYSAGNLDLALELLNEAVERNPYDPQGLVLLANAHRTVGADPADSLRAIGQARRISPRVPRSHRWLHYAGWCHWKLGELDKMEESARSEIELYSDAPAQWVELTCALGLQGRMAEAKEAAKVLRKLSPAFTPEGFYEIARRFYGARFDGSVQAEYRALCSTLQRAM</sequence>
<protein>
    <submittedName>
        <fullName evidence="1">Uncharacterized protein</fullName>
    </submittedName>
</protein>
<dbReference type="AlphaFoldDB" id="A0A1M6I0I9"/>
<dbReference type="RefSeq" id="WP_079536142.1">
    <property type="nucleotide sequence ID" value="NZ_LT670844.1"/>
</dbReference>
<name>A0A1M6I0I9_9BRAD</name>
<dbReference type="EMBL" id="LT670844">
    <property type="protein sequence ID" value="SHJ27911.1"/>
    <property type="molecule type" value="Genomic_DNA"/>
</dbReference>
<gene>
    <name evidence="1" type="ORF">SAMN05444159_0177</name>
</gene>
<organism evidence="1 2">
    <name type="scientific">Bradyrhizobium lablabi</name>
    <dbReference type="NCBI Taxonomy" id="722472"/>
    <lineage>
        <taxon>Bacteria</taxon>
        <taxon>Pseudomonadati</taxon>
        <taxon>Pseudomonadota</taxon>
        <taxon>Alphaproteobacteria</taxon>
        <taxon>Hyphomicrobiales</taxon>
        <taxon>Nitrobacteraceae</taxon>
        <taxon>Bradyrhizobium</taxon>
    </lineage>
</organism>
<dbReference type="Gene3D" id="1.25.40.10">
    <property type="entry name" value="Tetratricopeptide repeat domain"/>
    <property type="match status" value="1"/>
</dbReference>
<reference evidence="1 2" key="1">
    <citation type="submission" date="2016-11" db="EMBL/GenBank/DDBJ databases">
        <authorList>
            <person name="Jaros S."/>
            <person name="Januszkiewicz K."/>
            <person name="Wedrychowicz H."/>
        </authorList>
    </citation>
    <scope>NUCLEOTIDE SEQUENCE [LARGE SCALE GENOMIC DNA]</scope>
    <source>
        <strain evidence="1 2">GAS499</strain>
    </source>
</reference>
<dbReference type="Proteomes" id="UP000189935">
    <property type="component" value="Chromosome I"/>
</dbReference>
<dbReference type="OrthoDB" id="9807521at2"/>
<dbReference type="InterPro" id="IPR011990">
    <property type="entry name" value="TPR-like_helical_dom_sf"/>
</dbReference>
<evidence type="ECO:0000313" key="2">
    <source>
        <dbReference type="Proteomes" id="UP000189935"/>
    </source>
</evidence>